<evidence type="ECO:0000313" key="2">
    <source>
        <dbReference type="EMBL" id="UOD49293.1"/>
    </source>
</evidence>
<sequence>MKLLIAGFGDLGQTLAQTCLTTAGWEQTAVLAIRRNPPNKVYASNISWIQADLSQPESLAALTDHVAEITHVVYCAAPSERLESAYRSTYVDGLRNLVQYLTAQKASPAQKSHHAPPQLLFVSSTAVYDNQTKGEFDETSPTKPRGFNGRILLEAETWLAQHWAGAIILRLSGIYGPNKTGLLTSIASGTATIPTNPDFIANRIHIEDAARAILHLLGSRQSGVFIGTDSHPIPLADLYRGLARMLGAPEPKSGSASPMMGKKRLSNQKLLSTGLKLKWPDSMLGYKALIAARGQPDATQSS</sequence>
<reference evidence="2 3" key="1">
    <citation type="submission" date="2020-11" db="EMBL/GenBank/DDBJ databases">
        <title>Algicoccus daihaiensis sp.nov., isolated from Daihai Lake in Inner Mongolia.</title>
        <authorList>
            <person name="Kai J."/>
        </authorList>
    </citation>
    <scope>NUCLEOTIDE SEQUENCE [LARGE SCALE GENOMIC DNA]</scope>
    <source>
        <strain evidence="3">f23</strain>
    </source>
</reference>
<dbReference type="RefSeq" id="WP_243477414.1">
    <property type="nucleotide sequence ID" value="NZ_CP063982.1"/>
</dbReference>
<dbReference type="InterPro" id="IPR051783">
    <property type="entry name" value="NAD(P)-dependent_oxidoreduct"/>
</dbReference>
<protein>
    <submittedName>
        <fullName evidence="2">Sugar nucleotide-binding protein</fullName>
    </submittedName>
</protein>
<dbReference type="SUPFAM" id="SSF51735">
    <property type="entry name" value="NAD(P)-binding Rossmann-fold domains"/>
    <property type="match status" value="1"/>
</dbReference>
<organism evidence="2 3">
    <name type="scientific">Orrella daihaiensis</name>
    <dbReference type="NCBI Taxonomy" id="2782176"/>
    <lineage>
        <taxon>Bacteria</taxon>
        <taxon>Pseudomonadati</taxon>
        <taxon>Pseudomonadota</taxon>
        <taxon>Betaproteobacteria</taxon>
        <taxon>Burkholderiales</taxon>
        <taxon>Alcaligenaceae</taxon>
        <taxon>Orrella</taxon>
    </lineage>
</organism>
<name>A0ABY4AHA9_9BURK</name>
<dbReference type="Gene3D" id="3.40.50.720">
    <property type="entry name" value="NAD(P)-binding Rossmann-like Domain"/>
    <property type="match status" value="1"/>
</dbReference>
<gene>
    <name evidence="2" type="ORF">DHf2319_07245</name>
</gene>
<evidence type="ECO:0000259" key="1">
    <source>
        <dbReference type="Pfam" id="PF04321"/>
    </source>
</evidence>
<dbReference type="Proteomes" id="UP000831607">
    <property type="component" value="Chromosome"/>
</dbReference>
<keyword evidence="3" id="KW-1185">Reference proteome</keyword>
<evidence type="ECO:0000313" key="3">
    <source>
        <dbReference type="Proteomes" id="UP000831607"/>
    </source>
</evidence>
<dbReference type="InterPro" id="IPR036291">
    <property type="entry name" value="NAD(P)-bd_dom_sf"/>
</dbReference>
<accession>A0ABY4AHA9</accession>
<dbReference type="PANTHER" id="PTHR48079">
    <property type="entry name" value="PROTEIN YEEZ"/>
    <property type="match status" value="1"/>
</dbReference>
<dbReference type="InterPro" id="IPR029903">
    <property type="entry name" value="RmlD-like-bd"/>
</dbReference>
<feature type="domain" description="RmlD-like substrate binding" evidence="1">
    <location>
        <begin position="1"/>
        <end position="187"/>
    </location>
</feature>
<dbReference type="Pfam" id="PF04321">
    <property type="entry name" value="RmlD_sub_bind"/>
    <property type="match status" value="1"/>
</dbReference>
<dbReference type="PANTHER" id="PTHR48079:SF6">
    <property type="entry name" value="NAD(P)-BINDING DOMAIN-CONTAINING PROTEIN-RELATED"/>
    <property type="match status" value="1"/>
</dbReference>
<dbReference type="EMBL" id="CP063982">
    <property type="protein sequence ID" value="UOD49293.1"/>
    <property type="molecule type" value="Genomic_DNA"/>
</dbReference>
<proteinExistence type="predicted"/>